<sequence length="36" mass="4372">MYQVLLRLIDFSFLLSFCFFSPILLFFNVFVSDFKN</sequence>
<reference evidence="2 3" key="1">
    <citation type="submission" date="2007-03" db="EMBL/GenBank/DDBJ databases">
        <authorList>
            <person name="Fulton L."/>
            <person name="Clifton S."/>
            <person name="Fulton B."/>
            <person name="Xu J."/>
            <person name="Minx P."/>
            <person name="Pepin K.H."/>
            <person name="Johnson M."/>
            <person name="Thiruvilangam P."/>
            <person name="Bhonagiri V."/>
            <person name="Nash W.E."/>
            <person name="Mardis E.R."/>
            <person name="Wilson R.K."/>
        </authorList>
    </citation>
    <scope>NUCLEOTIDE SEQUENCE [LARGE SCALE GENOMIC DNA]</scope>
    <source>
        <strain evidence="3">ATCC 8483 / DSM 1896 / JCM 5824 / BCRC 10623 / CCUG 4943 / NCTC 11153</strain>
    </source>
</reference>
<comment type="caution">
    <text evidence="2">The sequence shown here is derived from an EMBL/GenBank/DDBJ whole genome shotgun (WGS) entry which is preliminary data.</text>
</comment>
<reference evidence="3" key="2">
    <citation type="submission" date="2007-04" db="EMBL/GenBank/DDBJ databases">
        <title>Draft genome sequence of Bacteroides ovatus (ATCC 8483).</title>
        <authorList>
            <person name="Sudarsanam P."/>
            <person name="Ley R."/>
            <person name="Guruge J."/>
            <person name="Turnbaugh P.J."/>
            <person name="Mahowald M."/>
            <person name="Liep D."/>
            <person name="Gordon J."/>
        </authorList>
    </citation>
    <scope>NUCLEOTIDE SEQUENCE [LARGE SCALE GENOMIC DNA]</scope>
    <source>
        <strain evidence="3">ATCC 8483 / DSM 1896 / JCM 5824 / BCRC 10623 / CCUG 4943 / NCTC 11153</strain>
    </source>
</reference>
<evidence type="ECO:0000313" key="2">
    <source>
        <dbReference type="EMBL" id="EDO13641.1"/>
    </source>
</evidence>
<evidence type="ECO:0000256" key="1">
    <source>
        <dbReference type="SAM" id="Phobius"/>
    </source>
</evidence>
<keyword evidence="1" id="KW-0812">Transmembrane</keyword>
<feature type="transmembrane region" description="Helical" evidence="1">
    <location>
        <begin position="12"/>
        <end position="31"/>
    </location>
</feature>
<organism evidence="2 3">
    <name type="scientific">Bacteroides ovatus (strain ATCC 8483 / DSM 1896 / JCM 5824 / BCRC 10623 / CCUG 4943 / NCTC 11153)</name>
    <dbReference type="NCBI Taxonomy" id="411476"/>
    <lineage>
        <taxon>Bacteria</taxon>
        <taxon>Pseudomonadati</taxon>
        <taxon>Bacteroidota</taxon>
        <taxon>Bacteroidia</taxon>
        <taxon>Bacteroidales</taxon>
        <taxon>Bacteroidaceae</taxon>
        <taxon>Bacteroides</taxon>
    </lineage>
</organism>
<protein>
    <submittedName>
        <fullName evidence="2">Uncharacterized protein</fullName>
    </submittedName>
</protein>
<keyword evidence="1" id="KW-0472">Membrane</keyword>
<keyword evidence="1" id="KW-1133">Transmembrane helix</keyword>
<accession>A0AAN3D9W3</accession>
<gene>
    <name evidence="2" type="ORF">BACOVA_00684</name>
</gene>
<evidence type="ECO:0000313" key="3">
    <source>
        <dbReference type="Proteomes" id="UP000005475"/>
    </source>
</evidence>
<dbReference type="EMBL" id="AAXF02000036">
    <property type="protein sequence ID" value="EDO13641.1"/>
    <property type="molecule type" value="Genomic_DNA"/>
</dbReference>
<name>A0AAN3D9W3_BACO1</name>
<dbReference type="AlphaFoldDB" id="A0AAN3D9W3"/>
<dbReference type="Proteomes" id="UP000005475">
    <property type="component" value="Unassembled WGS sequence"/>
</dbReference>
<proteinExistence type="predicted"/>